<proteinExistence type="predicted"/>
<dbReference type="InterPro" id="IPR010985">
    <property type="entry name" value="Ribbon_hlx_hlx"/>
</dbReference>
<dbReference type="RefSeq" id="WP_330437390.1">
    <property type="nucleotide sequence ID" value="NZ_JAZDUF010000013.1"/>
</dbReference>
<keyword evidence="3" id="KW-0238">DNA-binding</keyword>
<dbReference type="Pfam" id="PF22513">
    <property type="entry name" value="FitA-like_RHH"/>
    <property type="match status" value="1"/>
</dbReference>
<dbReference type="SUPFAM" id="SSF47598">
    <property type="entry name" value="Ribbon-helix-helix"/>
    <property type="match status" value="1"/>
</dbReference>
<feature type="domain" description="Antitoxin FitA-like ribbon-helix-helix" evidence="2">
    <location>
        <begin position="3"/>
        <end position="40"/>
    </location>
</feature>
<dbReference type="InterPro" id="IPR013321">
    <property type="entry name" value="Arc_rbn_hlx_hlx"/>
</dbReference>
<evidence type="ECO:0000256" key="1">
    <source>
        <dbReference type="SAM" id="MobiDB-lite"/>
    </source>
</evidence>
<feature type="region of interest" description="Disordered" evidence="1">
    <location>
        <begin position="60"/>
        <end position="84"/>
    </location>
</feature>
<dbReference type="Gene3D" id="1.10.1220.10">
    <property type="entry name" value="Met repressor-like"/>
    <property type="match status" value="1"/>
</dbReference>
<gene>
    <name evidence="3" type="ORF">VZC37_24475</name>
</gene>
<evidence type="ECO:0000313" key="3">
    <source>
        <dbReference type="EMBL" id="MEE3853512.1"/>
    </source>
</evidence>
<name>A0ABU7MK61_9ACTN</name>
<evidence type="ECO:0000313" key="4">
    <source>
        <dbReference type="Proteomes" id="UP001347146"/>
    </source>
</evidence>
<dbReference type="InterPro" id="IPR053853">
    <property type="entry name" value="FitA-like_RHH"/>
</dbReference>
<keyword evidence="4" id="KW-1185">Reference proteome</keyword>
<dbReference type="EMBL" id="JAZDUF010000013">
    <property type="protein sequence ID" value="MEE3853512.1"/>
    <property type="molecule type" value="Genomic_DNA"/>
</dbReference>
<protein>
    <submittedName>
        <fullName evidence="3">Arc family DNA-binding protein</fullName>
    </submittedName>
</protein>
<sequence length="84" mass="9625">MKNVTVRNLSDEVHRAIRIRAAEHGRSTEAEIRAILTDAVQPPGRIKLGTQLAEIWATEPFTEEEHAQLDNRDRTHHEPMEFGE</sequence>
<dbReference type="GO" id="GO:0003677">
    <property type="term" value="F:DNA binding"/>
    <property type="evidence" value="ECO:0007669"/>
    <property type="project" value="UniProtKB-KW"/>
</dbReference>
<dbReference type="Proteomes" id="UP001347146">
    <property type="component" value="Unassembled WGS sequence"/>
</dbReference>
<reference evidence="3 4" key="1">
    <citation type="submission" date="2024-01" db="EMBL/GenBank/DDBJ databases">
        <title>Draft genome sequence of Gordonia sp. LSe1-13.</title>
        <authorList>
            <person name="Suphannarot A."/>
            <person name="Mingma R."/>
        </authorList>
    </citation>
    <scope>NUCLEOTIDE SEQUENCE [LARGE SCALE GENOMIC DNA]</scope>
    <source>
        <strain evidence="3 4">LSe1-13</strain>
    </source>
</reference>
<feature type="compositionally biased region" description="Basic and acidic residues" evidence="1">
    <location>
        <begin position="63"/>
        <end position="84"/>
    </location>
</feature>
<organism evidence="3 4">
    <name type="scientific">Gordonia sesuvii</name>
    <dbReference type="NCBI Taxonomy" id="3116777"/>
    <lineage>
        <taxon>Bacteria</taxon>
        <taxon>Bacillati</taxon>
        <taxon>Actinomycetota</taxon>
        <taxon>Actinomycetes</taxon>
        <taxon>Mycobacteriales</taxon>
        <taxon>Gordoniaceae</taxon>
        <taxon>Gordonia</taxon>
    </lineage>
</organism>
<evidence type="ECO:0000259" key="2">
    <source>
        <dbReference type="Pfam" id="PF22513"/>
    </source>
</evidence>
<accession>A0ABU7MK61</accession>
<comment type="caution">
    <text evidence="3">The sequence shown here is derived from an EMBL/GenBank/DDBJ whole genome shotgun (WGS) entry which is preliminary data.</text>
</comment>